<proteinExistence type="predicted"/>
<dbReference type="EMBL" id="JGZO01000031">
    <property type="protein sequence ID" value="KFI90288.1"/>
    <property type="molecule type" value="Genomic_DNA"/>
</dbReference>
<feature type="transmembrane region" description="Helical" evidence="1">
    <location>
        <begin position="33"/>
        <end position="50"/>
    </location>
</feature>
<evidence type="ECO:0000256" key="1">
    <source>
        <dbReference type="SAM" id="Phobius"/>
    </source>
</evidence>
<dbReference type="Proteomes" id="UP000029033">
    <property type="component" value="Unassembled WGS sequence"/>
</dbReference>
<organism evidence="2 3">
    <name type="scientific">Bifidobacterium scardovii</name>
    <dbReference type="NCBI Taxonomy" id="158787"/>
    <lineage>
        <taxon>Bacteria</taxon>
        <taxon>Bacillati</taxon>
        <taxon>Actinomycetota</taxon>
        <taxon>Actinomycetes</taxon>
        <taxon>Bifidobacteriales</taxon>
        <taxon>Bifidobacteriaceae</taxon>
        <taxon>Bifidobacterium</taxon>
    </lineage>
</organism>
<evidence type="ECO:0000313" key="2">
    <source>
        <dbReference type="EMBL" id="KFI90288.1"/>
    </source>
</evidence>
<keyword evidence="1" id="KW-1133">Transmembrane helix</keyword>
<protein>
    <submittedName>
        <fullName evidence="2">Uncharacterized protein</fullName>
    </submittedName>
</protein>
<keyword evidence="1" id="KW-0812">Transmembrane</keyword>
<dbReference type="STRING" id="158787.BSCA_1899"/>
<keyword evidence="3" id="KW-1185">Reference proteome</keyword>
<keyword evidence="1" id="KW-0472">Membrane</keyword>
<evidence type="ECO:0000313" key="3">
    <source>
        <dbReference type="Proteomes" id="UP000029033"/>
    </source>
</evidence>
<sequence>MRKTLRNMAVFLGGTGIAELMLAAHDASAAKLLIGAVCLIVAMLVAAIAFRNDDNQHKEE</sequence>
<name>A0A087D438_9BIFI</name>
<dbReference type="GeneID" id="85164957"/>
<comment type="caution">
    <text evidence="2">The sequence shown here is derived from an EMBL/GenBank/DDBJ whole genome shotgun (WGS) entry which is preliminary data.</text>
</comment>
<dbReference type="RefSeq" id="WP_033519544.1">
    <property type="nucleotide sequence ID" value="NZ_CAUPKV010000018.1"/>
</dbReference>
<gene>
    <name evidence="2" type="ORF">BSCA_1899</name>
</gene>
<dbReference type="AlphaFoldDB" id="A0A087D438"/>
<accession>A0A087D438</accession>
<reference evidence="2 3" key="1">
    <citation type="submission" date="2014-03" db="EMBL/GenBank/DDBJ databases">
        <title>Genomics of Bifidobacteria.</title>
        <authorList>
            <person name="Ventura M."/>
            <person name="Milani C."/>
            <person name="Lugli G.A."/>
        </authorList>
    </citation>
    <scope>NUCLEOTIDE SEQUENCE [LARGE SCALE GENOMIC DNA]</scope>
    <source>
        <strain evidence="2 3">LMG 21589</strain>
    </source>
</reference>